<proteinExistence type="predicted"/>
<sequence length="60" mass="6634">MKKANPNLKRIFGESVFGALFTLWTAPIDGPKLDLPSTRVSKEGNNNWFSNNLIIGQSKA</sequence>
<organism evidence="1 2">
    <name type="scientific">Candidatus Daviesbacteria bacterium RIFCSPHIGHO2_01_FULL_40_11</name>
    <dbReference type="NCBI Taxonomy" id="1797762"/>
    <lineage>
        <taxon>Bacteria</taxon>
        <taxon>Candidatus Daviesiibacteriota</taxon>
    </lineage>
</organism>
<evidence type="ECO:0000313" key="1">
    <source>
        <dbReference type="EMBL" id="OGE28783.1"/>
    </source>
</evidence>
<accession>A0A1F5JJH2</accession>
<evidence type="ECO:0000313" key="2">
    <source>
        <dbReference type="Proteomes" id="UP000177555"/>
    </source>
</evidence>
<gene>
    <name evidence="1" type="ORF">A2867_04130</name>
</gene>
<protein>
    <submittedName>
        <fullName evidence="1">Uncharacterized protein</fullName>
    </submittedName>
</protein>
<reference evidence="1 2" key="1">
    <citation type="journal article" date="2016" name="Nat. Commun.">
        <title>Thousands of microbial genomes shed light on interconnected biogeochemical processes in an aquifer system.</title>
        <authorList>
            <person name="Anantharaman K."/>
            <person name="Brown C.T."/>
            <person name="Hug L.A."/>
            <person name="Sharon I."/>
            <person name="Castelle C.J."/>
            <person name="Probst A.J."/>
            <person name="Thomas B.C."/>
            <person name="Singh A."/>
            <person name="Wilkins M.J."/>
            <person name="Karaoz U."/>
            <person name="Brodie E.L."/>
            <person name="Williams K.H."/>
            <person name="Hubbard S.S."/>
            <person name="Banfield J.F."/>
        </authorList>
    </citation>
    <scope>NUCLEOTIDE SEQUENCE [LARGE SCALE GENOMIC DNA]</scope>
</reference>
<name>A0A1F5JJH2_9BACT</name>
<dbReference type="EMBL" id="MFCP01000015">
    <property type="protein sequence ID" value="OGE28783.1"/>
    <property type="molecule type" value="Genomic_DNA"/>
</dbReference>
<comment type="caution">
    <text evidence="1">The sequence shown here is derived from an EMBL/GenBank/DDBJ whole genome shotgun (WGS) entry which is preliminary data.</text>
</comment>
<dbReference type="AlphaFoldDB" id="A0A1F5JJH2"/>
<dbReference type="Proteomes" id="UP000177555">
    <property type="component" value="Unassembled WGS sequence"/>
</dbReference>